<name>A0A932FYN4_UNCTE</name>
<reference evidence="1" key="1">
    <citation type="submission" date="2020-07" db="EMBL/GenBank/DDBJ databases">
        <title>Huge and variable diversity of episymbiotic CPR bacteria and DPANN archaea in groundwater ecosystems.</title>
        <authorList>
            <person name="He C.Y."/>
            <person name="Keren R."/>
            <person name="Whittaker M."/>
            <person name="Farag I.F."/>
            <person name="Doudna J."/>
            <person name="Cate J.H.D."/>
            <person name="Banfield J.F."/>
        </authorList>
    </citation>
    <scope>NUCLEOTIDE SEQUENCE</scope>
    <source>
        <strain evidence="1">NC_groundwater_672_Ag_B-0.1um_62_36</strain>
    </source>
</reference>
<evidence type="ECO:0000313" key="1">
    <source>
        <dbReference type="EMBL" id="MBI2876644.1"/>
    </source>
</evidence>
<protein>
    <submittedName>
        <fullName evidence="1">Uncharacterized protein</fullName>
    </submittedName>
</protein>
<dbReference type="EMBL" id="JACPRF010000215">
    <property type="protein sequence ID" value="MBI2876644.1"/>
    <property type="molecule type" value="Genomic_DNA"/>
</dbReference>
<sequence length="53" mass="5869">IDKELVGEVAAREELILLHNSDAHYLEDLGLFFNEISLAELYAKADGNRLPAA</sequence>
<feature type="non-terminal residue" evidence="1">
    <location>
        <position position="1"/>
    </location>
</feature>
<dbReference type="Proteomes" id="UP000769766">
    <property type="component" value="Unassembled WGS sequence"/>
</dbReference>
<dbReference type="AlphaFoldDB" id="A0A932FYN4"/>
<comment type="caution">
    <text evidence="1">The sequence shown here is derived from an EMBL/GenBank/DDBJ whole genome shotgun (WGS) entry which is preliminary data.</text>
</comment>
<proteinExistence type="predicted"/>
<gene>
    <name evidence="1" type="ORF">HYY20_07165</name>
</gene>
<accession>A0A932FYN4</accession>
<evidence type="ECO:0000313" key="2">
    <source>
        <dbReference type="Proteomes" id="UP000769766"/>
    </source>
</evidence>
<organism evidence="1 2">
    <name type="scientific">Tectimicrobiota bacterium</name>
    <dbReference type="NCBI Taxonomy" id="2528274"/>
    <lineage>
        <taxon>Bacteria</taxon>
        <taxon>Pseudomonadati</taxon>
        <taxon>Nitrospinota/Tectimicrobiota group</taxon>
        <taxon>Candidatus Tectimicrobiota</taxon>
    </lineage>
</organism>